<dbReference type="GO" id="GO:0000400">
    <property type="term" value="F:four-way junction DNA binding"/>
    <property type="evidence" value="ECO:0007669"/>
    <property type="project" value="TreeGrafter"/>
</dbReference>
<dbReference type="InterPro" id="IPR030548">
    <property type="entry name" value="RAD51B"/>
</dbReference>
<sequence length="372" mass="38642">MACSLPSRPRLPTSAPLEALLDADPALCDLLQSRKVQSLQDLVFLPPWELRDWLLVSEDEATAVLSRAWAACAPPMATAWDALAAQAHPRVPTPLRALNDVVGGGLSGSFLEVAGPPSAGKTQLCLHLAALTAAEGGEVFWLDTERTFAPPRVHELLESICRSRAPACGGGADPGAAALAALQRIRARVCLSLQELHTVVADLVRRAQQGDGLPALLVVDSVAALARNVGDVGGQMSVLIPQRQRALSSLASLLKVLASMPASPAAPAPPGIVVTNQVSGDPTTGGSKVTLGHVWHHAVNWRLVLSHLPPGDARGHGTKERAADGRRFLHVEKSPCSAPFTVCCTIGPGGLAEAAAPGQAQPLPLPPRTGGL</sequence>
<dbReference type="PANTHER" id="PTHR46456">
    <property type="entry name" value="DNA REPAIR PROTEIN RAD51 HOMOLOG 2"/>
    <property type="match status" value="1"/>
</dbReference>
<dbReference type="GO" id="GO:0003690">
    <property type="term" value="F:double-stranded DNA binding"/>
    <property type="evidence" value="ECO:0007669"/>
    <property type="project" value="TreeGrafter"/>
</dbReference>
<dbReference type="PANTHER" id="PTHR46456:SF1">
    <property type="entry name" value="DNA REPAIR PROTEIN RAD51 HOMOLOG 2"/>
    <property type="match status" value="1"/>
</dbReference>
<reference evidence="3" key="1">
    <citation type="journal article" date="2019" name="Microorganisms">
        <title>DNA Damage Response Pathways in Dinoflagellates.</title>
        <authorList>
            <person name="Li C."/>
            <person name="Wong J."/>
        </authorList>
    </citation>
    <scope>NUCLEOTIDE SEQUENCE</scope>
</reference>
<evidence type="ECO:0000256" key="1">
    <source>
        <dbReference type="SAM" id="MobiDB-lite"/>
    </source>
</evidence>
<name>A0A516AGG2_LINPO</name>
<feature type="region of interest" description="Disordered" evidence="1">
    <location>
        <begin position="353"/>
        <end position="372"/>
    </location>
</feature>
<evidence type="ECO:0000313" key="3">
    <source>
        <dbReference type="EMBL" id="QDO16402.1"/>
    </source>
</evidence>
<dbReference type="GO" id="GO:0000724">
    <property type="term" value="P:double-strand break repair via homologous recombination"/>
    <property type="evidence" value="ECO:0007669"/>
    <property type="project" value="InterPro"/>
</dbReference>
<accession>A0A516AGG2</accession>
<dbReference type="GO" id="GO:0140664">
    <property type="term" value="F:ATP-dependent DNA damage sensor activity"/>
    <property type="evidence" value="ECO:0007669"/>
    <property type="project" value="InterPro"/>
</dbReference>
<dbReference type="GO" id="GO:0003697">
    <property type="term" value="F:single-stranded DNA binding"/>
    <property type="evidence" value="ECO:0007669"/>
    <property type="project" value="TreeGrafter"/>
</dbReference>
<dbReference type="AlphaFoldDB" id="A0A516AGG2"/>
<protein>
    <submittedName>
        <fullName evidence="3">DNA repair protein RAD51-like protein 2</fullName>
    </submittedName>
</protein>
<dbReference type="GO" id="GO:0005657">
    <property type="term" value="C:replication fork"/>
    <property type="evidence" value="ECO:0007669"/>
    <property type="project" value="TreeGrafter"/>
</dbReference>
<feature type="compositionally biased region" description="Low complexity" evidence="1">
    <location>
        <begin position="353"/>
        <end position="362"/>
    </location>
</feature>
<proteinExistence type="evidence at transcript level"/>
<dbReference type="PROSITE" id="PS50162">
    <property type="entry name" value="RECA_2"/>
    <property type="match status" value="1"/>
</dbReference>
<dbReference type="EMBL" id="MN125935">
    <property type="protein sequence ID" value="QDO16402.1"/>
    <property type="molecule type" value="mRNA"/>
</dbReference>
<dbReference type="GO" id="GO:0005524">
    <property type="term" value="F:ATP binding"/>
    <property type="evidence" value="ECO:0007669"/>
    <property type="project" value="InterPro"/>
</dbReference>
<dbReference type="InterPro" id="IPR013632">
    <property type="entry name" value="Rad51_C"/>
</dbReference>
<dbReference type="Gene3D" id="3.40.50.300">
    <property type="entry name" value="P-loop containing nucleotide triphosphate hydrolases"/>
    <property type="match status" value="1"/>
</dbReference>
<dbReference type="GO" id="GO:0033063">
    <property type="term" value="C:Rad51B-Rad51C-Rad51D-XRCC2 complex"/>
    <property type="evidence" value="ECO:0007669"/>
    <property type="project" value="InterPro"/>
</dbReference>
<dbReference type="Pfam" id="PF08423">
    <property type="entry name" value="Rad51"/>
    <property type="match status" value="1"/>
</dbReference>
<dbReference type="InterPro" id="IPR020588">
    <property type="entry name" value="RecA_ATP-bd"/>
</dbReference>
<dbReference type="InterPro" id="IPR027417">
    <property type="entry name" value="P-loop_NTPase"/>
</dbReference>
<feature type="compositionally biased region" description="Pro residues" evidence="1">
    <location>
        <begin position="363"/>
        <end position="372"/>
    </location>
</feature>
<evidence type="ECO:0000259" key="2">
    <source>
        <dbReference type="PROSITE" id="PS50162"/>
    </source>
</evidence>
<feature type="domain" description="RecA family profile 1" evidence="2">
    <location>
        <begin position="87"/>
        <end position="278"/>
    </location>
</feature>
<dbReference type="SUPFAM" id="SSF52540">
    <property type="entry name" value="P-loop containing nucleoside triphosphate hydrolases"/>
    <property type="match status" value="1"/>
</dbReference>
<organism evidence="3">
    <name type="scientific">Lingulaulax polyedra</name>
    <name type="common">Dinoflagellate</name>
    <name type="synonym">Lingulodinium polyedra</name>
    <dbReference type="NCBI Taxonomy" id="160621"/>
    <lineage>
        <taxon>Eukaryota</taxon>
        <taxon>Sar</taxon>
        <taxon>Alveolata</taxon>
        <taxon>Dinophyceae</taxon>
        <taxon>Gonyaulacales</taxon>
        <taxon>Lingulodiniaceae</taxon>
        <taxon>Lingulaulax</taxon>
    </lineage>
</organism>